<evidence type="ECO:0008006" key="3">
    <source>
        <dbReference type="Google" id="ProtNLM"/>
    </source>
</evidence>
<gene>
    <name evidence="1" type="ORF">ACFS29_10300</name>
</gene>
<evidence type="ECO:0000313" key="1">
    <source>
        <dbReference type="EMBL" id="MFD2916032.1"/>
    </source>
</evidence>
<comment type="caution">
    <text evidence="1">The sequence shown here is derived from an EMBL/GenBank/DDBJ whole genome shotgun (WGS) entry which is preliminary data.</text>
</comment>
<dbReference type="Proteomes" id="UP001597548">
    <property type="component" value="Unassembled WGS sequence"/>
</dbReference>
<sequence>MKNYKTFDDIDFNLKRLSLERQIALEELKGVKGEIKNDLAPYHWMQTVVKYATKFSSFMILKKIIK</sequence>
<organism evidence="1 2">
    <name type="scientific">Psychroserpens luteus</name>
    <dbReference type="NCBI Taxonomy" id="1434066"/>
    <lineage>
        <taxon>Bacteria</taxon>
        <taxon>Pseudomonadati</taxon>
        <taxon>Bacteroidota</taxon>
        <taxon>Flavobacteriia</taxon>
        <taxon>Flavobacteriales</taxon>
        <taxon>Flavobacteriaceae</taxon>
        <taxon>Psychroserpens</taxon>
    </lineage>
</organism>
<proteinExistence type="predicted"/>
<keyword evidence="2" id="KW-1185">Reference proteome</keyword>
<accession>A0ABW5ZU13</accession>
<dbReference type="RefSeq" id="WP_194508046.1">
    <property type="nucleotide sequence ID" value="NZ_JADILU010000004.1"/>
</dbReference>
<reference evidence="2" key="1">
    <citation type="journal article" date="2019" name="Int. J. Syst. Evol. Microbiol.">
        <title>The Global Catalogue of Microorganisms (GCM) 10K type strain sequencing project: providing services to taxonomists for standard genome sequencing and annotation.</title>
        <authorList>
            <consortium name="The Broad Institute Genomics Platform"/>
            <consortium name="The Broad Institute Genome Sequencing Center for Infectious Disease"/>
            <person name="Wu L."/>
            <person name="Ma J."/>
        </authorList>
    </citation>
    <scope>NUCLEOTIDE SEQUENCE [LARGE SCALE GENOMIC DNA]</scope>
    <source>
        <strain evidence="2">KCTC 32514</strain>
    </source>
</reference>
<dbReference type="EMBL" id="JBHUOS010000009">
    <property type="protein sequence ID" value="MFD2916032.1"/>
    <property type="molecule type" value="Genomic_DNA"/>
</dbReference>
<name>A0ABW5ZU13_9FLAO</name>
<evidence type="ECO:0000313" key="2">
    <source>
        <dbReference type="Proteomes" id="UP001597548"/>
    </source>
</evidence>
<protein>
    <recommendedName>
        <fullName evidence="3">Glutaminyl-tRNA synthetase</fullName>
    </recommendedName>
</protein>